<dbReference type="GO" id="GO:0000270">
    <property type="term" value="P:peptidoglycan metabolic process"/>
    <property type="evidence" value="ECO:0007669"/>
    <property type="project" value="TreeGrafter"/>
</dbReference>
<organism evidence="3 4">
    <name type="scientific">Pollutimonas bauzanensis</name>
    <dbReference type="NCBI Taxonomy" id="658167"/>
    <lineage>
        <taxon>Bacteria</taxon>
        <taxon>Pseudomonadati</taxon>
        <taxon>Pseudomonadota</taxon>
        <taxon>Betaproteobacteria</taxon>
        <taxon>Burkholderiales</taxon>
        <taxon>Alcaligenaceae</taxon>
        <taxon>Pollutimonas</taxon>
    </lineage>
</organism>
<dbReference type="GO" id="GO:0043164">
    <property type="term" value="P:Gram-negative-bacterium-type cell wall biogenesis"/>
    <property type="evidence" value="ECO:0007669"/>
    <property type="project" value="TreeGrafter"/>
</dbReference>
<reference evidence="3 4" key="1">
    <citation type="submission" date="2016-11" db="EMBL/GenBank/DDBJ databases">
        <authorList>
            <person name="Jaros S."/>
            <person name="Januszkiewicz K."/>
            <person name="Wedrychowicz H."/>
        </authorList>
    </citation>
    <scope>NUCLEOTIDE SEQUENCE [LARGE SCALE GENOMIC DNA]</scope>
    <source>
        <strain evidence="3 4">CGMCC 1.10190</strain>
    </source>
</reference>
<sequence>MTSTTNAIISQIVLLPTSLLLLMAAGCLLLAVRWRRSGWTLLLVGIGGLGVLSMPFTAQKMMHTLEQRSPVEPGLLAQAQAIVVLGGGIDPSQPEYAADTANSASLARIRYAAFLYRQHELPILVTGGNSTGGEADGWVMKRELETLFDVPVHWVETKSVNTAENAEFSWEILGPEGVHTIALLTQAWHMPRARQAFERAGFTVVPAPTVFHVEPVQGIMNFIPQADYLSMANTAIHEWVGMLWYRMTDGGRPASARPG</sequence>
<dbReference type="InterPro" id="IPR014729">
    <property type="entry name" value="Rossmann-like_a/b/a_fold"/>
</dbReference>
<dbReference type="CDD" id="cd06259">
    <property type="entry name" value="YdcF-like"/>
    <property type="match status" value="1"/>
</dbReference>
<dbReference type="InterPro" id="IPR003848">
    <property type="entry name" value="DUF218"/>
</dbReference>
<dbReference type="Proteomes" id="UP000184226">
    <property type="component" value="Unassembled WGS sequence"/>
</dbReference>
<dbReference type="PANTHER" id="PTHR30336:SF4">
    <property type="entry name" value="ENVELOPE BIOGENESIS FACTOR ELYC"/>
    <property type="match status" value="1"/>
</dbReference>
<keyword evidence="1" id="KW-1133">Transmembrane helix</keyword>
<keyword evidence="4" id="KW-1185">Reference proteome</keyword>
<feature type="transmembrane region" description="Helical" evidence="1">
    <location>
        <begin position="38"/>
        <end position="58"/>
    </location>
</feature>
<dbReference type="EMBL" id="FQXE01000004">
    <property type="protein sequence ID" value="SHH64760.1"/>
    <property type="molecule type" value="Genomic_DNA"/>
</dbReference>
<dbReference type="AlphaFoldDB" id="A0A1M5UP92"/>
<keyword evidence="1" id="KW-0472">Membrane</keyword>
<evidence type="ECO:0000313" key="4">
    <source>
        <dbReference type="Proteomes" id="UP000184226"/>
    </source>
</evidence>
<dbReference type="Gene3D" id="3.40.50.620">
    <property type="entry name" value="HUPs"/>
    <property type="match status" value="1"/>
</dbReference>
<dbReference type="InterPro" id="IPR051599">
    <property type="entry name" value="Cell_Envelope_Assoc"/>
</dbReference>
<keyword evidence="1" id="KW-0812">Transmembrane</keyword>
<evidence type="ECO:0000256" key="1">
    <source>
        <dbReference type="SAM" id="Phobius"/>
    </source>
</evidence>
<protein>
    <submittedName>
        <fullName evidence="3">Uncharacterized SAM-binding protein YcdF, DUF218 family</fullName>
    </submittedName>
</protein>
<dbReference type="PANTHER" id="PTHR30336">
    <property type="entry name" value="INNER MEMBRANE PROTEIN, PROBABLE PERMEASE"/>
    <property type="match status" value="1"/>
</dbReference>
<feature type="domain" description="DUF218" evidence="2">
    <location>
        <begin position="80"/>
        <end position="241"/>
    </location>
</feature>
<evidence type="ECO:0000313" key="3">
    <source>
        <dbReference type="EMBL" id="SHH64760.1"/>
    </source>
</evidence>
<dbReference type="Pfam" id="PF02698">
    <property type="entry name" value="DUF218"/>
    <property type="match status" value="1"/>
</dbReference>
<accession>A0A1M5UP92</accession>
<evidence type="ECO:0000259" key="2">
    <source>
        <dbReference type="Pfam" id="PF02698"/>
    </source>
</evidence>
<feature type="transmembrane region" description="Helical" evidence="1">
    <location>
        <begin position="12"/>
        <end position="32"/>
    </location>
</feature>
<name>A0A1M5UP92_9BURK</name>
<dbReference type="RefSeq" id="WP_073102757.1">
    <property type="nucleotide sequence ID" value="NZ_FQXE01000004.1"/>
</dbReference>
<proteinExistence type="predicted"/>
<dbReference type="GO" id="GO:0005886">
    <property type="term" value="C:plasma membrane"/>
    <property type="evidence" value="ECO:0007669"/>
    <property type="project" value="TreeGrafter"/>
</dbReference>
<gene>
    <name evidence="3" type="ORF">SAMN04488135_10461</name>
</gene>